<dbReference type="PANTHER" id="PTHR13466">
    <property type="entry name" value="TEX2 PROTEIN-RELATED"/>
    <property type="match status" value="1"/>
</dbReference>
<dbReference type="InterPro" id="IPR023393">
    <property type="entry name" value="START-like_dom_sf"/>
</dbReference>
<feature type="region of interest" description="Disordered" evidence="9">
    <location>
        <begin position="136"/>
        <end position="187"/>
    </location>
</feature>
<dbReference type="SUPFAM" id="SSF55961">
    <property type="entry name" value="Bet v1-like"/>
    <property type="match status" value="1"/>
</dbReference>
<dbReference type="PANTHER" id="PTHR13466:SF0">
    <property type="entry name" value="SMP-LTD DOMAIN-CONTAINING PROTEIN"/>
    <property type="match status" value="1"/>
</dbReference>
<proteinExistence type="predicted"/>
<evidence type="ECO:0000256" key="10">
    <source>
        <dbReference type="SAM" id="Phobius"/>
    </source>
</evidence>
<gene>
    <name evidence="12" type="primary">PDZD8</name>
    <name evidence="12" type="ORF">HK097_011497</name>
</gene>
<feature type="compositionally biased region" description="Polar residues" evidence="9">
    <location>
        <begin position="498"/>
        <end position="514"/>
    </location>
</feature>
<evidence type="ECO:0000256" key="7">
    <source>
        <dbReference type="ARBA" id="ARBA00023121"/>
    </source>
</evidence>
<protein>
    <submittedName>
        <fullName evidence="12">PDZ domain-containing protein 8</fullName>
    </submittedName>
</protein>
<feature type="compositionally biased region" description="Basic and acidic residues" evidence="9">
    <location>
        <begin position="84"/>
        <end position="124"/>
    </location>
</feature>
<dbReference type="GO" id="GO:0015914">
    <property type="term" value="P:phospholipid transport"/>
    <property type="evidence" value="ECO:0007669"/>
    <property type="project" value="TreeGrafter"/>
</dbReference>
<dbReference type="GO" id="GO:0032865">
    <property type="term" value="C:ERMES complex"/>
    <property type="evidence" value="ECO:0007669"/>
    <property type="project" value="TreeGrafter"/>
</dbReference>
<feature type="non-terminal residue" evidence="12">
    <location>
        <position position="1"/>
    </location>
</feature>
<sequence length="894" mass="95395">MTGQLFPAMDYFRGVVMGIFLVLLAQGFLIYRYVMPLFDPSRRFIPPSDGDRPSFAKDFPPGIGKSGVSDGPGASAAAKAAVAHADEKLKEEAGKDQDAKEAEKEKEKEREKIPTRPIQEHVEPWPDNIVQFLKNALSPDDGDVPVAAPPSDKSRAKGSNEPTPSPHSAAAPSPATAHPSNEPVAVGPTEPCHWANVIVQRFFLALRGSELFKNKFKANTNEKINLKLKGNSFVSHIQITDLSLGENAPRIHGVRLLKGITDDLAVLAEVDLTYNGGASIAIETTLAGGLKLPVRVYLNPLAGRVRVRCPSTRYADMIGVAFVEDPGASFRVDSPITVRGSEYVRDMVNKLLGSVVRKVFLEMWVLPSWRTFFLPLMTPKLEDVIARENAAKLAANAAPSSSISTTVEKKSSTNRLWEARGAPLLRRSNSASTLLGDALSGKSFPITHRVSLTTHEADKLESQLVPEFLTLAREGDGDGKVEIKVFATTVPAAGADGSSGSPVSAESQSDSAQGNVHWKTVRNRAGVTLQKKRVSVGGQTAEVVRASVVVQCDADRVFAVLSNPEHNRHVEEAYLGSNVLHQFDDSRDVRQASYQFGRQVREYTVFEVKRRLQEVPASLMEAAAHAGENGIPVGMLEPFVVVMRSVGGIVNDTAKNDVLERGVEGKARSADAISVASMPAGVETEEKEGTKGLGISASEDDLSVRSAPVTIRKAASSSVLGREKSGGDLAGISESPGASAPLDPAGAGQGSAELGTTPIAASATTPTPPANTPQSNVYVFGFYIEPVATDPENACRIIVVSQLAMDLSRLDVSIDGIRKVKGFIEELVNLTTMAAAREGGGFGIMSQRKGKLFNFGTSPSSGDGEGKRIEKIRNVLGSAQSYLRGKKVGGWLGV</sequence>
<feature type="region of interest" description="Disordered" evidence="9">
    <location>
        <begin position="715"/>
        <end position="754"/>
    </location>
</feature>
<evidence type="ECO:0000256" key="2">
    <source>
        <dbReference type="ARBA" id="ARBA00022448"/>
    </source>
</evidence>
<evidence type="ECO:0000256" key="5">
    <source>
        <dbReference type="ARBA" id="ARBA00022989"/>
    </source>
</evidence>
<dbReference type="GO" id="GO:0005789">
    <property type="term" value="C:endoplasmic reticulum membrane"/>
    <property type="evidence" value="ECO:0007669"/>
    <property type="project" value="UniProtKB-SubCell"/>
</dbReference>
<feature type="compositionally biased region" description="Low complexity" evidence="9">
    <location>
        <begin position="74"/>
        <end position="83"/>
    </location>
</feature>
<dbReference type="GO" id="GO:0008289">
    <property type="term" value="F:lipid binding"/>
    <property type="evidence" value="ECO:0007669"/>
    <property type="project" value="UniProtKB-KW"/>
</dbReference>
<name>A0AAD5S802_9FUNG</name>
<evidence type="ECO:0000313" key="13">
    <source>
        <dbReference type="Proteomes" id="UP001212841"/>
    </source>
</evidence>
<organism evidence="12 13">
    <name type="scientific">Rhizophlyctis rosea</name>
    <dbReference type="NCBI Taxonomy" id="64517"/>
    <lineage>
        <taxon>Eukaryota</taxon>
        <taxon>Fungi</taxon>
        <taxon>Fungi incertae sedis</taxon>
        <taxon>Chytridiomycota</taxon>
        <taxon>Chytridiomycota incertae sedis</taxon>
        <taxon>Chytridiomycetes</taxon>
        <taxon>Rhizophlyctidales</taxon>
        <taxon>Rhizophlyctidaceae</taxon>
        <taxon>Rhizophlyctis</taxon>
    </lineage>
</organism>
<comment type="subcellular location">
    <subcellularLocation>
        <location evidence="1">Endoplasmic reticulum membrane</location>
    </subcellularLocation>
</comment>
<keyword evidence="2" id="KW-0813">Transport</keyword>
<feature type="transmembrane region" description="Helical" evidence="10">
    <location>
        <begin position="12"/>
        <end position="34"/>
    </location>
</feature>
<evidence type="ECO:0000259" key="11">
    <source>
        <dbReference type="PROSITE" id="PS51847"/>
    </source>
</evidence>
<dbReference type="InterPro" id="IPR058801">
    <property type="entry name" value="PDZD8_N"/>
</dbReference>
<dbReference type="Pfam" id="PF26547">
    <property type="entry name" value="PDZD8_N"/>
    <property type="match status" value="1"/>
</dbReference>
<keyword evidence="4" id="KW-0256">Endoplasmic reticulum</keyword>
<keyword evidence="3 10" id="KW-0812">Transmembrane</keyword>
<keyword evidence="13" id="KW-1185">Reference proteome</keyword>
<feature type="region of interest" description="Disordered" evidence="9">
    <location>
        <begin position="46"/>
        <end position="124"/>
    </location>
</feature>
<reference evidence="12" key="1">
    <citation type="submission" date="2020-05" db="EMBL/GenBank/DDBJ databases">
        <title>Phylogenomic resolution of chytrid fungi.</title>
        <authorList>
            <person name="Stajich J.E."/>
            <person name="Amses K."/>
            <person name="Simmons R."/>
            <person name="Seto K."/>
            <person name="Myers J."/>
            <person name="Bonds A."/>
            <person name="Quandt C.A."/>
            <person name="Barry K."/>
            <person name="Liu P."/>
            <person name="Grigoriev I."/>
            <person name="Longcore J.E."/>
            <person name="James T.Y."/>
        </authorList>
    </citation>
    <scope>NUCLEOTIDE SEQUENCE</scope>
    <source>
        <strain evidence="12">JEL0318</strain>
    </source>
</reference>
<dbReference type="Proteomes" id="UP001212841">
    <property type="component" value="Unassembled WGS sequence"/>
</dbReference>
<evidence type="ECO:0000256" key="3">
    <source>
        <dbReference type="ARBA" id="ARBA00022692"/>
    </source>
</evidence>
<feature type="compositionally biased region" description="Low complexity" evidence="9">
    <location>
        <begin position="166"/>
        <end position="180"/>
    </location>
</feature>
<accession>A0AAD5S802</accession>
<evidence type="ECO:0000256" key="6">
    <source>
        <dbReference type="ARBA" id="ARBA00023055"/>
    </source>
</evidence>
<dbReference type="EMBL" id="JADGJD010000952">
    <property type="protein sequence ID" value="KAJ3047483.1"/>
    <property type="molecule type" value="Genomic_DNA"/>
</dbReference>
<feature type="domain" description="SMP-LTD" evidence="11">
    <location>
        <begin position="188"/>
        <end position="375"/>
    </location>
</feature>
<evidence type="ECO:0000256" key="8">
    <source>
        <dbReference type="ARBA" id="ARBA00023136"/>
    </source>
</evidence>
<keyword evidence="5 10" id="KW-1133">Transmembrane helix</keyword>
<dbReference type="PROSITE" id="PS51847">
    <property type="entry name" value="SMP"/>
    <property type="match status" value="1"/>
</dbReference>
<keyword evidence="7" id="KW-0446">Lipid-binding</keyword>
<evidence type="ECO:0000256" key="1">
    <source>
        <dbReference type="ARBA" id="ARBA00004586"/>
    </source>
</evidence>
<comment type="caution">
    <text evidence="12">The sequence shown here is derived from an EMBL/GenBank/DDBJ whole genome shotgun (WGS) entry which is preliminary data.</text>
</comment>
<feature type="region of interest" description="Disordered" evidence="9">
    <location>
        <begin position="679"/>
        <end position="699"/>
    </location>
</feature>
<keyword evidence="8 10" id="KW-0472">Membrane</keyword>
<dbReference type="InterPro" id="IPR031468">
    <property type="entry name" value="SMP_LBD"/>
</dbReference>
<evidence type="ECO:0000256" key="9">
    <source>
        <dbReference type="SAM" id="MobiDB-lite"/>
    </source>
</evidence>
<dbReference type="Gene3D" id="3.30.530.20">
    <property type="match status" value="1"/>
</dbReference>
<feature type="region of interest" description="Disordered" evidence="9">
    <location>
        <begin position="494"/>
        <end position="514"/>
    </location>
</feature>
<dbReference type="GO" id="GO:1990456">
    <property type="term" value="P:mitochondrion-endoplasmic reticulum membrane tethering"/>
    <property type="evidence" value="ECO:0007669"/>
    <property type="project" value="TreeGrafter"/>
</dbReference>
<evidence type="ECO:0000256" key="4">
    <source>
        <dbReference type="ARBA" id="ARBA00022824"/>
    </source>
</evidence>
<keyword evidence="6" id="KW-0445">Lipid transport</keyword>
<evidence type="ECO:0000313" key="12">
    <source>
        <dbReference type="EMBL" id="KAJ3047483.1"/>
    </source>
</evidence>
<dbReference type="AlphaFoldDB" id="A0AAD5S802"/>